<name>A0A6A6XUR8_9PLEO</name>
<dbReference type="PROSITE" id="PS50873">
    <property type="entry name" value="PEROXIDASE_4"/>
    <property type="match status" value="1"/>
</dbReference>
<feature type="disulfide bond" evidence="9">
    <location>
        <begin position="56"/>
        <end position="135"/>
    </location>
</feature>
<feature type="binding site" description="axial binding residue" evidence="7">
    <location>
        <position position="197"/>
    </location>
    <ligand>
        <name>heme b</name>
        <dbReference type="ChEBI" id="CHEBI:60344"/>
    </ligand>
    <ligandPart>
        <name>Fe</name>
        <dbReference type="ChEBI" id="CHEBI:18248"/>
    </ligandPart>
</feature>
<dbReference type="EMBL" id="MU001751">
    <property type="protein sequence ID" value="KAF2800232.1"/>
    <property type="molecule type" value="Genomic_DNA"/>
</dbReference>
<dbReference type="PRINTS" id="PR00458">
    <property type="entry name" value="PEROXIDASE"/>
</dbReference>
<evidence type="ECO:0000259" key="12">
    <source>
        <dbReference type="PROSITE" id="PS50873"/>
    </source>
</evidence>
<feature type="binding site" evidence="7">
    <location>
        <position position="70"/>
    </location>
    <ligand>
        <name>Ca(2+)</name>
        <dbReference type="ChEBI" id="CHEBI:29108"/>
        <label>1</label>
    </ligand>
</feature>
<dbReference type="GO" id="GO:0004601">
    <property type="term" value="F:peroxidase activity"/>
    <property type="evidence" value="ECO:0007669"/>
    <property type="project" value="UniProtKB-KW"/>
</dbReference>
<feature type="disulfide bond" evidence="9">
    <location>
        <begin position="35"/>
        <end position="300"/>
    </location>
</feature>
<dbReference type="SUPFAM" id="SSF48113">
    <property type="entry name" value="Heme-dependent peroxidases"/>
    <property type="match status" value="1"/>
</dbReference>
<evidence type="ECO:0000256" key="8">
    <source>
        <dbReference type="PIRSR" id="PIRSR601621-3"/>
    </source>
</evidence>
<accession>A0A6A6XUR8</accession>
<dbReference type="InterPro" id="IPR044831">
    <property type="entry name" value="Ccp1-like"/>
</dbReference>
<dbReference type="GO" id="GO:0046872">
    <property type="term" value="F:metal ion binding"/>
    <property type="evidence" value="ECO:0007669"/>
    <property type="project" value="UniProtKB-UniRule"/>
</dbReference>
<gene>
    <name evidence="13" type="ORF">K505DRAFT_293173</name>
</gene>
<keyword evidence="7" id="KW-0408">Iron</keyword>
<dbReference type="GO" id="GO:0000302">
    <property type="term" value="P:response to reactive oxygen species"/>
    <property type="evidence" value="ECO:0007669"/>
    <property type="project" value="TreeGrafter"/>
</dbReference>
<feature type="binding site" evidence="7">
    <location>
        <position position="198"/>
    </location>
    <ligand>
        <name>Ca(2+)</name>
        <dbReference type="ChEBI" id="CHEBI:29108"/>
        <label>2</label>
    </ligand>
</feature>
<dbReference type="PANTHER" id="PTHR31356:SF66">
    <property type="entry name" value="CATALASE-PEROXIDASE"/>
    <property type="match status" value="1"/>
</dbReference>
<dbReference type="Proteomes" id="UP000799757">
    <property type="component" value="Unassembled WGS sequence"/>
</dbReference>
<dbReference type="AlphaFoldDB" id="A0A6A6XUR8"/>
<dbReference type="GO" id="GO:0042744">
    <property type="term" value="P:hydrogen peroxide catabolic process"/>
    <property type="evidence" value="ECO:0007669"/>
    <property type="project" value="TreeGrafter"/>
</dbReference>
<feature type="active site" description="Proton acceptor" evidence="6">
    <location>
        <position position="69"/>
    </location>
</feature>
<comment type="cofactor">
    <cofactor evidence="7">
        <name>heme b</name>
        <dbReference type="ChEBI" id="CHEBI:60344"/>
    </cofactor>
    <text evidence="7">Binds 1 heme b (iron(II)-protoporphyrin IX) group per subunit.</text>
</comment>
<dbReference type="Gene3D" id="1.10.420.10">
    <property type="entry name" value="Peroxidase, domain 2"/>
    <property type="match status" value="1"/>
</dbReference>
<feature type="binding site" evidence="7">
    <location>
        <position position="215"/>
    </location>
    <ligand>
        <name>Ca(2+)</name>
        <dbReference type="ChEBI" id="CHEBI:29108"/>
        <label>2</label>
    </ligand>
</feature>
<feature type="binding site" evidence="7">
    <location>
        <position position="85"/>
    </location>
    <ligand>
        <name>Ca(2+)</name>
        <dbReference type="ChEBI" id="CHEBI:29108"/>
        <label>1</label>
    </ligand>
</feature>
<dbReference type="InterPro" id="IPR001621">
    <property type="entry name" value="Ligninase"/>
</dbReference>
<feature type="binding site" evidence="7">
    <location>
        <position position="83"/>
    </location>
    <ligand>
        <name>Ca(2+)</name>
        <dbReference type="ChEBI" id="CHEBI:29108"/>
        <label>1</label>
    </ligand>
</feature>
<dbReference type="PRINTS" id="PR00462">
    <property type="entry name" value="LIGNINASE"/>
</dbReference>
<feature type="signal peptide" evidence="11">
    <location>
        <begin position="1"/>
        <end position="15"/>
    </location>
</feature>
<feature type="domain" description="Plant heme peroxidase family profile" evidence="12">
    <location>
        <begin position="60"/>
        <end position="318"/>
    </location>
</feature>
<keyword evidence="7 10" id="KW-0479">Metal-binding</keyword>
<evidence type="ECO:0000256" key="6">
    <source>
        <dbReference type="PIRSR" id="PIRSR601621-1"/>
    </source>
</evidence>
<dbReference type="OrthoDB" id="2113341at2759"/>
<dbReference type="InterPro" id="IPR002016">
    <property type="entry name" value="Haem_peroxidase"/>
</dbReference>
<proteinExistence type="inferred from homology"/>
<dbReference type="Gene3D" id="1.10.520.10">
    <property type="match status" value="1"/>
</dbReference>
<keyword evidence="4 10" id="KW-0560">Oxidoreductase</keyword>
<keyword evidence="11" id="KW-0732">Signal</keyword>
<dbReference type="Pfam" id="PF00141">
    <property type="entry name" value="peroxidase"/>
    <property type="match status" value="1"/>
</dbReference>
<protein>
    <recommendedName>
        <fullName evidence="10">Peroxidase</fullName>
        <ecNumber evidence="10">1.11.1.-</ecNumber>
    </recommendedName>
</protein>
<evidence type="ECO:0000256" key="10">
    <source>
        <dbReference type="RuleBase" id="RU363051"/>
    </source>
</evidence>
<evidence type="ECO:0000256" key="5">
    <source>
        <dbReference type="ARBA" id="ARBA00023180"/>
    </source>
</evidence>
<evidence type="ECO:0000256" key="11">
    <source>
        <dbReference type="SAM" id="SignalP"/>
    </source>
</evidence>
<evidence type="ECO:0000256" key="7">
    <source>
        <dbReference type="PIRSR" id="PIRSR601621-2"/>
    </source>
</evidence>
<dbReference type="PANTHER" id="PTHR31356">
    <property type="entry name" value="THYLAKOID LUMENAL 29 KDA PROTEIN, CHLOROPLASTIC-RELATED"/>
    <property type="match status" value="1"/>
</dbReference>
<evidence type="ECO:0000256" key="4">
    <source>
        <dbReference type="ARBA" id="ARBA00023002"/>
    </source>
</evidence>
<reference evidence="13" key="1">
    <citation type="journal article" date="2020" name="Stud. Mycol.">
        <title>101 Dothideomycetes genomes: a test case for predicting lifestyles and emergence of pathogens.</title>
        <authorList>
            <person name="Haridas S."/>
            <person name="Albert R."/>
            <person name="Binder M."/>
            <person name="Bloem J."/>
            <person name="Labutti K."/>
            <person name="Salamov A."/>
            <person name="Andreopoulos B."/>
            <person name="Baker S."/>
            <person name="Barry K."/>
            <person name="Bills G."/>
            <person name="Bluhm B."/>
            <person name="Cannon C."/>
            <person name="Castanera R."/>
            <person name="Culley D."/>
            <person name="Daum C."/>
            <person name="Ezra D."/>
            <person name="Gonzalez J."/>
            <person name="Henrissat B."/>
            <person name="Kuo A."/>
            <person name="Liang C."/>
            <person name="Lipzen A."/>
            <person name="Lutzoni F."/>
            <person name="Magnuson J."/>
            <person name="Mondo S."/>
            <person name="Nolan M."/>
            <person name="Ohm R."/>
            <person name="Pangilinan J."/>
            <person name="Park H.-J."/>
            <person name="Ramirez L."/>
            <person name="Alfaro M."/>
            <person name="Sun H."/>
            <person name="Tritt A."/>
            <person name="Yoshinaga Y."/>
            <person name="Zwiers L.-H."/>
            <person name="Turgeon B."/>
            <person name="Goodwin S."/>
            <person name="Spatafora J."/>
            <person name="Crous P."/>
            <person name="Grigoriev I."/>
        </authorList>
    </citation>
    <scope>NUCLEOTIDE SEQUENCE</scope>
    <source>
        <strain evidence="13">CBS 109.77</strain>
    </source>
</reference>
<comment type="cofactor">
    <cofactor evidence="7 10">
        <name>Ca(2+)</name>
        <dbReference type="ChEBI" id="CHEBI:29108"/>
    </cofactor>
    <text evidence="7 10">Binds 2 calcium ions per subunit.</text>
</comment>
<dbReference type="GO" id="GO:0034599">
    <property type="term" value="P:cellular response to oxidative stress"/>
    <property type="evidence" value="ECO:0007669"/>
    <property type="project" value="InterPro"/>
</dbReference>
<feature type="chain" id="PRO_5025410049" description="Peroxidase" evidence="11">
    <location>
        <begin position="16"/>
        <end position="324"/>
    </location>
</feature>
<feature type="binding site" evidence="7">
    <location>
        <position position="222"/>
    </location>
    <ligand>
        <name>Ca(2+)</name>
        <dbReference type="ChEBI" id="CHEBI:29108"/>
        <label>2</label>
    </ligand>
</feature>
<sequence length="324" mass="34272">MRLTSALLLASTASAISYPDLSTIANLFSRKDSGCPAVWTSISSELTKKFLSNGQCNPDARAAIREVFHDCGAWNTGLGSTGGCDGSLILAGELSRGENKGLQGISDYLQGLATKYNVTVADMIVFAGSHAIVTCPGGPRIKTYVGRKDSTNPAPNGLLPDVNAPAADLLALFQAKGFDERDLAAILGQANIMPGAHSTSNQFNFNPGRSGDAQDSTPGVWDVKYCKSTLGAAKMHAETLNPPKNVLVLPSDAKLSQYGNVAKEFQGFVNNQGKWNGKFADAMGRMTLFGSSGTNGLSDCTNVLPQATNVKRELRAMSMFKPRN</sequence>
<evidence type="ECO:0000313" key="14">
    <source>
        <dbReference type="Proteomes" id="UP000799757"/>
    </source>
</evidence>
<dbReference type="EC" id="1.11.1.-" evidence="10"/>
<organism evidence="13 14">
    <name type="scientific">Melanomma pulvis-pyrius CBS 109.77</name>
    <dbReference type="NCBI Taxonomy" id="1314802"/>
    <lineage>
        <taxon>Eukaryota</taxon>
        <taxon>Fungi</taxon>
        <taxon>Dikarya</taxon>
        <taxon>Ascomycota</taxon>
        <taxon>Pezizomycotina</taxon>
        <taxon>Dothideomycetes</taxon>
        <taxon>Pleosporomycetidae</taxon>
        <taxon>Pleosporales</taxon>
        <taxon>Melanommataceae</taxon>
        <taxon>Melanomma</taxon>
    </lineage>
</organism>
<evidence type="ECO:0000256" key="9">
    <source>
        <dbReference type="PIRSR" id="PIRSR601621-4"/>
    </source>
</evidence>
<dbReference type="GO" id="GO:0020037">
    <property type="term" value="F:heme binding"/>
    <property type="evidence" value="ECO:0007669"/>
    <property type="project" value="UniProtKB-UniRule"/>
</dbReference>
<keyword evidence="9" id="KW-1015">Disulfide bond</keyword>
<keyword evidence="14" id="KW-1185">Reference proteome</keyword>
<dbReference type="FunFam" id="1.10.520.10:FF:000021">
    <property type="entry name" value="Peroxidase"/>
    <property type="match status" value="1"/>
</dbReference>
<keyword evidence="5" id="KW-0325">Glycoprotein</keyword>
<evidence type="ECO:0000256" key="2">
    <source>
        <dbReference type="ARBA" id="ARBA00022559"/>
    </source>
</evidence>
<evidence type="ECO:0000256" key="3">
    <source>
        <dbReference type="ARBA" id="ARBA00022617"/>
    </source>
</evidence>
<keyword evidence="3 7" id="KW-0349">Heme</keyword>
<evidence type="ECO:0000313" key="13">
    <source>
        <dbReference type="EMBL" id="KAF2800232.1"/>
    </source>
</evidence>
<dbReference type="InterPro" id="IPR010255">
    <property type="entry name" value="Haem_peroxidase_sf"/>
</dbReference>
<feature type="binding site" evidence="7">
    <location>
        <position position="87"/>
    </location>
    <ligand>
        <name>Ca(2+)</name>
        <dbReference type="ChEBI" id="CHEBI:29108"/>
        <label>1</label>
    </ligand>
</feature>
<keyword evidence="7 10" id="KW-0106">Calcium</keyword>
<feature type="site" description="Transition state stabilizer" evidence="8">
    <location>
        <position position="65"/>
    </location>
</feature>
<comment type="similarity">
    <text evidence="1 10">Belongs to the peroxidase family. Ligninase subfamily.</text>
</comment>
<evidence type="ECO:0000256" key="1">
    <source>
        <dbReference type="ARBA" id="ARBA00006089"/>
    </source>
</evidence>
<feature type="binding site" evidence="7">
    <location>
        <position position="217"/>
    </location>
    <ligand>
        <name>Ca(2+)</name>
        <dbReference type="ChEBI" id="CHEBI:29108"/>
        <label>2</label>
    </ligand>
</feature>
<keyword evidence="2 10" id="KW-0575">Peroxidase</keyword>